<accession>A0A8H2XYG6</accession>
<dbReference type="GO" id="GO:1990904">
    <property type="term" value="C:ribonucleoprotein complex"/>
    <property type="evidence" value="ECO:0007669"/>
    <property type="project" value="UniProtKB-KW"/>
</dbReference>
<evidence type="ECO:0000256" key="3">
    <source>
        <dbReference type="ARBA" id="ARBA00023128"/>
    </source>
</evidence>
<feature type="domain" description="Ribosomal protein/NADH dehydrogenase" evidence="5">
    <location>
        <begin position="75"/>
        <end position="154"/>
    </location>
</feature>
<name>A0A8H2XYG6_9AGAM</name>
<sequence length="162" mass="18510">MRAGETNKRKTPPGRKRRNEINILIVSHISRSPNRIKMSATRRKLTTVGRSLAELSKQPIPYFKPTVKFLRLDLAPKNGHWGARHFLKEDLPRIAYANPGVTYRVNKFRQLTKEAPWKPSLQLEFADGTKHDIEVDEKRSEEIMKEVMKLAGGPKPTPSSSV</sequence>
<dbReference type="GO" id="GO:0003735">
    <property type="term" value="F:structural constituent of ribosome"/>
    <property type="evidence" value="ECO:0007669"/>
    <property type="project" value="InterPro"/>
</dbReference>
<dbReference type="Proteomes" id="UP000663846">
    <property type="component" value="Unassembled WGS sequence"/>
</dbReference>
<evidence type="ECO:0000259" key="5">
    <source>
        <dbReference type="SMART" id="SM00916"/>
    </source>
</evidence>
<evidence type="ECO:0000256" key="2">
    <source>
        <dbReference type="ARBA" id="ARBA00022980"/>
    </source>
</evidence>
<dbReference type="SUPFAM" id="SSF52833">
    <property type="entry name" value="Thioredoxin-like"/>
    <property type="match status" value="1"/>
</dbReference>
<evidence type="ECO:0000313" key="6">
    <source>
        <dbReference type="EMBL" id="CAE6438124.1"/>
    </source>
</evidence>
<organism evidence="6 7">
    <name type="scientific">Rhizoctonia solani</name>
    <dbReference type="NCBI Taxonomy" id="456999"/>
    <lineage>
        <taxon>Eukaryota</taxon>
        <taxon>Fungi</taxon>
        <taxon>Dikarya</taxon>
        <taxon>Basidiomycota</taxon>
        <taxon>Agaricomycotina</taxon>
        <taxon>Agaricomycetes</taxon>
        <taxon>Cantharellales</taxon>
        <taxon>Ceratobasidiaceae</taxon>
        <taxon>Rhizoctonia</taxon>
    </lineage>
</organism>
<protein>
    <recommendedName>
        <fullName evidence="5">Ribosomal protein/NADH dehydrogenase domain-containing protein</fullName>
    </recommendedName>
</protein>
<evidence type="ECO:0000313" key="7">
    <source>
        <dbReference type="Proteomes" id="UP000663846"/>
    </source>
</evidence>
<dbReference type="Gene3D" id="3.40.30.10">
    <property type="entry name" value="Glutaredoxin"/>
    <property type="match status" value="1"/>
</dbReference>
<dbReference type="InterPro" id="IPR040049">
    <property type="entry name" value="Ribosomal_mS25/mL61"/>
</dbReference>
<evidence type="ECO:0000256" key="1">
    <source>
        <dbReference type="ARBA" id="ARBA00004173"/>
    </source>
</evidence>
<dbReference type="AlphaFoldDB" id="A0A8H2XYG6"/>
<keyword evidence="2" id="KW-0689">Ribosomal protein</keyword>
<dbReference type="SMART" id="SM00916">
    <property type="entry name" value="L51_S25_CI-B8"/>
    <property type="match status" value="1"/>
</dbReference>
<evidence type="ECO:0000256" key="4">
    <source>
        <dbReference type="ARBA" id="ARBA00023274"/>
    </source>
</evidence>
<dbReference type="GO" id="GO:0005739">
    <property type="term" value="C:mitochondrion"/>
    <property type="evidence" value="ECO:0007669"/>
    <property type="project" value="UniProtKB-SubCell"/>
</dbReference>
<dbReference type="GO" id="GO:0005840">
    <property type="term" value="C:ribosome"/>
    <property type="evidence" value="ECO:0007669"/>
    <property type="project" value="UniProtKB-KW"/>
</dbReference>
<dbReference type="PANTHER" id="PTHR13274">
    <property type="entry name" value="MITOCHONDRIAL RIBOSOMAL PROTEIN S25"/>
    <property type="match status" value="1"/>
</dbReference>
<dbReference type="InterPro" id="IPR036249">
    <property type="entry name" value="Thioredoxin-like_sf"/>
</dbReference>
<keyword evidence="3" id="KW-0496">Mitochondrion</keyword>
<gene>
    <name evidence="6" type="ORF">RDB_LOCUS124113</name>
</gene>
<keyword evidence="4" id="KW-0687">Ribonucleoprotein</keyword>
<dbReference type="InterPro" id="IPR007741">
    <property type="entry name" value="Ribosomal_mL43/mS25/NADH_DH"/>
</dbReference>
<dbReference type="EMBL" id="CAJMWS010000366">
    <property type="protein sequence ID" value="CAE6438124.1"/>
    <property type="molecule type" value="Genomic_DNA"/>
</dbReference>
<dbReference type="PANTHER" id="PTHR13274:SF2">
    <property type="entry name" value="SMALL RIBOSOMAL SUBUNIT PROTEIN MS25"/>
    <property type="match status" value="1"/>
</dbReference>
<comment type="caution">
    <text evidence="6">The sequence shown here is derived from an EMBL/GenBank/DDBJ whole genome shotgun (WGS) entry which is preliminary data.</text>
</comment>
<proteinExistence type="predicted"/>
<reference evidence="6" key="1">
    <citation type="submission" date="2021-01" db="EMBL/GenBank/DDBJ databases">
        <authorList>
            <person name="Kaushik A."/>
        </authorList>
    </citation>
    <scope>NUCLEOTIDE SEQUENCE</scope>
    <source>
        <strain evidence="6">AG1-1C</strain>
    </source>
</reference>
<comment type="subcellular location">
    <subcellularLocation>
        <location evidence="1">Mitochondrion</location>
    </subcellularLocation>
</comment>